<organism evidence="1">
    <name type="scientific">Pfiesteria piscicida</name>
    <name type="common">Phantom dinoflagellate</name>
    <dbReference type="NCBI Taxonomy" id="71001"/>
    <lineage>
        <taxon>Eukaryota</taxon>
        <taxon>Sar</taxon>
        <taxon>Alveolata</taxon>
        <taxon>Dinophyceae</taxon>
        <taxon>Peridiniales</taxon>
        <taxon>Pfiesteriaceae</taxon>
        <taxon>Pfiesteria</taxon>
    </lineage>
</organism>
<dbReference type="AlphaFoldDB" id="A3E3Q7"/>
<accession>A3E3Q7</accession>
<proteinExistence type="evidence at transcript level"/>
<sequence length="55" mass="5964">MSGKLKGIFDAFDHGADTLMMGFTSSRQSVSSPGTIGLFFISHTQVQLLALSWSR</sequence>
<name>A3E3Q7_PFIPI</name>
<evidence type="ECO:0000313" key="1">
    <source>
        <dbReference type="EMBL" id="ABI14324.1"/>
    </source>
</evidence>
<reference evidence="1" key="1">
    <citation type="journal article" date="2007" name="Proc. Natl. Acad. Sci. U.S.A.">
        <title>Spliced leader RNA trans-splicing in dinoflagellates.</title>
        <authorList>
            <person name="Zhang H."/>
            <person name="Hou Y."/>
            <person name="Miranda L."/>
            <person name="Campbell D.A."/>
            <person name="Sturm N.R."/>
            <person name="Gaasterland T."/>
            <person name="Lin S."/>
        </authorList>
    </citation>
    <scope>NUCLEOTIDE SEQUENCE</scope>
</reference>
<dbReference type="EMBL" id="DQ864909">
    <property type="protein sequence ID" value="ABI14324.1"/>
    <property type="molecule type" value="mRNA"/>
</dbReference>
<protein>
    <submittedName>
        <fullName evidence="1">Uncharacterized protein</fullName>
    </submittedName>
</protein>